<dbReference type="CDD" id="cd20495">
    <property type="entry name" value="C58_PaToxP-like"/>
    <property type="match status" value="1"/>
</dbReference>
<dbReference type="Pfam" id="PF12920">
    <property type="entry name" value="TcdA_TcdB_pore"/>
    <property type="match status" value="1"/>
</dbReference>
<dbReference type="Gene3D" id="3.90.550.20">
    <property type="match status" value="1"/>
</dbReference>
<dbReference type="SUPFAM" id="SSF53448">
    <property type="entry name" value="Nucleotide-diphospho-sugar transferases"/>
    <property type="match status" value="1"/>
</dbReference>
<dbReference type="InterPro" id="IPR029044">
    <property type="entry name" value="Nucleotide-diphossugar_trans"/>
</dbReference>
<organism evidence="3 4">
    <name type="scientific">Pseudomonas syringae</name>
    <dbReference type="NCBI Taxonomy" id="317"/>
    <lineage>
        <taxon>Bacteria</taxon>
        <taxon>Pseudomonadati</taxon>
        <taxon>Pseudomonadota</taxon>
        <taxon>Gammaproteobacteria</taxon>
        <taxon>Pseudomonadales</taxon>
        <taxon>Pseudomonadaceae</taxon>
        <taxon>Pseudomonas</taxon>
    </lineage>
</organism>
<dbReference type="Proteomes" id="UP000036955">
    <property type="component" value="Unassembled WGS sequence"/>
</dbReference>
<gene>
    <name evidence="3" type="ORF">ACS77_16060</name>
</gene>
<dbReference type="InterPro" id="IPR024769">
    <property type="entry name" value="TcdA/TcdB_pore_forming"/>
</dbReference>
<evidence type="ECO:0000259" key="1">
    <source>
        <dbReference type="Pfam" id="PF12919"/>
    </source>
</evidence>
<reference evidence="3 4" key="1">
    <citation type="submission" date="2015-06" db="EMBL/GenBank/DDBJ databases">
        <authorList>
            <person name="Hoefler B.C."/>
            <person name="Straight P.D."/>
        </authorList>
    </citation>
    <scope>NUCLEOTIDE SEQUENCE [LARGE SCALE GENOMIC DNA]</scope>
    <source>
        <strain evidence="3 4">Riq4</strain>
    </source>
</reference>
<dbReference type="EMBL" id="LFQK01000027">
    <property type="protein sequence ID" value="KNH26176.1"/>
    <property type="molecule type" value="Genomic_DNA"/>
</dbReference>
<dbReference type="PATRIC" id="fig|317.197.peg.2576"/>
<protein>
    <submittedName>
        <fullName evidence="3">Toxin</fullName>
    </submittedName>
</protein>
<evidence type="ECO:0000313" key="3">
    <source>
        <dbReference type="EMBL" id="KNH26176.1"/>
    </source>
</evidence>
<dbReference type="GO" id="GO:0016757">
    <property type="term" value="F:glycosyltransferase activity"/>
    <property type="evidence" value="ECO:0007669"/>
    <property type="project" value="InterPro"/>
</dbReference>
<evidence type="ECO:0000259" key="2">
    <source>
        <dbReference type="Pfam" id="PF12920"/>
    </source>
</evidence>
<dbReference type="OrthoDB" id="5489595at2"/>
<sequence length="2363" mass="260735">MSESKFSIADGYVDFVGLFKREDLEQALISHKGTDQYDAVFRYYFGCFNVPDSSRLLEPLGLLKQALGALEGGARRRRAAESEAPMSPGVAGGPDLADICNRVEDFQARLHNSLEQLKIPATEVPKNLHFVWLGGGVGEVQRDYINIWKQVMVAEGYNLSLWYDSDALLAYETNRIIVEAAKADAMLNGGQTSTDANELGDRYEERAIVLKQQMYAHITKAVESGSSADAARIDLLVRAYGQDEARLNALKSSNRLSLLALVEGGLALRDLAVAEAPLHLADIYEREISLRGNFAAASDVVRVEALIAEGGSYADVDNLPPLLEKLGEVDIRAFKTDARLGVLQLMLDRNPEWMPGRQALRSRYTNYFEQIPLEHREALERFAESQPELNRVFRPPVERLVQPDGLRAVAEQSSLSNAFLMAHPGSAMLKTVRERFRLNYEIVDATARLADEKNVALTDAEAMIGLAQEAATQVFGALHNLPEEQELAVDFLVQAAATYYSDGIRPQSEVTIYLTGPAAMREGMMDYERTHFTSRTAEAWRAEAAIPAIATVNRATEEELDHSWKENESDTGQWLSNEVSRWQEGQFKTRYAGDLAQLLKYRTIDFAEGWPVIEGRHLVSTDLLQHLADELGEPFMRMMNSCHDGAVTFDKAVRLSFDERQSILAQSVSTRPPGLLSDPQTQQLSIDELLSRLAKGTVRANQVSPLQRLLLAALIGAPAVDNQSFDAARPQLENLANSLSELGTAGRYAKIEHALYQRQAPAFLAGLASPADHPPAHSETALGLKKNALEQPLTLRQWGKHVARIQQVAKLEFRDQVAERVGVVMGGIEAANTKLVPQDLMLHGTGDALGGRCYPLALVMAAALSEGKAAANTLRERFYLGVLEPETSDSAIFLHSLEALRGVQISEVGSALARSDLNQVVDILSTRTITSTLMLNSDNHAMLAAKTIEGEHSTYHFYDPNFGVLEFDQPAAFRRALEQFFVEQKMAGPYAAYGDTAHPTFDLIELQGARVSEVALPGAIRVSQLLQPGTLPGESRRPVRQRLASARGQSLMSNSRLGSCLLELDGHWWGQQIEQVTSRLRQQNQLAPQLVPLFETLEVMPDGAYRMSLINPENPEHLVRITTDDHRLLRIKNYLSERFAALANKSSVPGDPVDPTDVGSVHTLNAGFAIQALMNALRGQEGPDKPLTMAVRLHAYVNYAQLVHGNVADVAGLVGLVRQALAEEKLIARTVAPVVKAAVGPSVGEATGGLLQLANVGFDIYQLATAENDVERAQFGTQLAFDSASLVLSVGAYAAGATVAGAFLGGAAVILGGLAVGLAAVVQGFATIAEEAKQVGLFFDEIEKAHRQGYRFDGALAAWVPHSSLIVQALDLAAGKLLLDSPKLYPLRDHFGVPTFDDDYERAINIRRELNLPSQIKFTPPTGQIIVLPCTPQTCYSYEYKALPFATLRHDPGFDTARRLEKKKADGARLFLFSFYSFPSEYILYRLFPVYTPTVIDVLLDAVERSLVIPVLPPVWHGKVAYRVQGAGKQCALVLNPGVSLTLESPSITTSRWVLSASWANESDVVLEGAAGLQIGTVKVEFKGRGRHEVLIRIANNQLFQLDRGKRQMSLVEQDVPSGMDRQTLQEHLKGLAQEHRLVMPYTPVHHYLIPYEEPSEPRYTTAWYDAKEERLLYIRSKDVLAADEALLGTVAGGYGYFYEPQGFVIWQVDAVTGLLSYRYRILPKYTGATIKSIEADAQGVIHVVQEIAREGQTSDVLVYVIHDGQLLLSSITRDMDPGLESVFSASDTLADWSQVLGSYYVLRPVVDDDDVSNVDWQPAPFVSVCWKFEANARDMAWVRDSDHLIIRPSPRRHRGRGWADSIKNMTDLTLLTPADGSDVFVIYDRLRQQLCRKQRTLVEGKGQWSETWRQPANLQNVEAVQGGYLALTSEGLFFNLSPQGYLTLGGLGESWLKNRMHWWSALEPLARQYAAESFALVGLSNFNDNAKLCAWYVGNRLLLADLGHGKEVRLLSVTPDSEAAWLFDVSSGEVYRQAFIDPQRLEPAFGEGSRLLLADALPAAEREWAPWQFAEVTVEGGGLRGTTLEGVILELRYQEPALITGVTHEWVMSQEGRAHDSLKQLVDSQPHEALLSVEDVGSLIWFVVDTERVIRVPKAAIPESFELLGTQQQTNVLLHENKNGLLLTYPGRGHAGPLSYVWRNAEVLVIEGQMKVGDVLPLMPDDVTTLILRMGQGAVSYLLSKAAWLRLESVILDCRHSLGNAQTIPGKLIWELDSPEKLLLSIVQEHLVIIDPDSGHSVIFREVYATDVTLRGEALLGFEGHRPYAVSTLVQRLVARQSMHDSATLGELLTVSTTEWESSLVG</sequence>
<accession>A0A0L1MCP2</accession>
<dbReference type="Pfam" id="PF12919">
    <property type="entry name" value="TcdA_TcdB"/>
    <property type="match status" value="1"/>
</dbReference>
<feature type="domain" description="GT44" evidence="1">
    <location>
        <begin position="126"/>
        <end position="514"/>
    </location>
</feature>
<name>A0A0L1MCP2_PSESX</name>
<dbReference type="InterPro" id="IPR024770">
    <property type="entry name" value="TcdA/TcdB_cat"/>
</dbReference>
<evidence type="ECO:0000313" key="4">
    <source>
        <dbReference type="Proteomes" id="UP000036955"/>
    </source>
</evidence>
<proteinExistence type="predicted"/>
<comment type="caution">
    <text evidence="3">The sequence shown here is derived from an EMBL/GenBank/DDBJ whole genome shotgun (WGS) entry which is preliminary data.</text>
</comment>
<feature type="domain" description="TcdA/TcdB toxin pore forming" evidence="2">
    <location>
        <begin position="1071"/>
        <end position="1710"/>
    </location>
</feature>